<dbReference type="Proteomes" id="UP000054805">
    <property type="component" value="Unassembled WGS sequence"/>
</dbReference>
<evidence type="ECO:0000313" key="1">
    <source>
        <dbReference type="EMBL" id="KRZ26966.1"/>
    </source>
</evidence>
<gene>
    <name evidence="1" type="ORF">T4B_8297</name>
</gene>
<evidence type="ECO:0000313" key="2">
    <source>
        <dbReference type="Proteomes" id="UP000054805"/>
    </source>
</evidence>
<proteinExistence type="predicted"/>
<name>A0A0V1IW71_TRIPS</name>
<protein>
    <submittedName>
        <fullName evidence="1">Uncharacterized protein</fullName>
    </submittedName>
</protein>
<accession>A0A0V1IW71</accession>
<sequence length="74" mass="8867">MFPTTHTDFFRNHFTVQISQRNKFCRMSIAIEYKQLLRNDICNKLLNMLISSITFLSSNTNKWHFIPELRSART</sequence>
<organism evidence="1 2">
    <name type="scientific">Trichinella pseudospiralis</name>
    <name type="common">Parasitic roundworm</name>
    <dbReference type="NCBI Taxonomy" id="6337"/>
    <lineage>
        <taxon>Eukaryota</taxon>
        <taxon>Metazoa</taxon>
        <taxon>Ecdysozoa</taxon>
        <taxon>Nematoda</taxon>
        <taxon>Enoplea</taxon>
        <taxon>Dorylaimia</taxon>
        <taxon>Trichinellida</taxon>
        <taxon>Trichinellidae</taxon>
        <taxon>Trichinella</taxon>
    </lineage>
</organism>
<reference evidence="1 2" key="1">
    <citation type="submission" date="2015-01" db="EMBL/GenBank/DDBJ databases">
        <title>Evolution of Trichinella species and genotypes.</title>
        <authorList>
            <person name="Korhonen P.K."/>
            <person name="Edoardo P."/>
            <person name="Giuseppe L.R."/>
            <person name="Gasser R.B."/>
        </authorList>
    </citation>
    <scope>NUCLEOTIDE SEQUENCE [LARGE SCALE GENOMIC DNA]</scope>
    <source>
        <strain evidence="1">ISS588</strain>
    </source>
</reference>
<dbReference type="AlphaFoldDB" id="A0A0V1IW71"/>
<keyword evidence="2" id="KW-1185">Reference proteome</keyword>
<dbReference type="EMBL" id="JYDS01000077">
    <property type="protein sequence ID" value="KRZ26966.1"/>
    <property type="molecule type" value="Genomic_DNA"/>
</dbReference>
<comment type="caution">
    <text evidence="1">The sequence shown here is derived from an EMBL/GenBank/DDBJ whole genome shotgun (WGS) entry which is preliminary data.</text>
</comment>